<dbReference type="PROSITE" id="PS50928">
    <property type="entry name" value="ABC_TM1"/>
    <property type="match status" value="1"/>
</dbReference>
<evidence type="ECO:0000259" key="8">
    <source>
        <dbReference type="PROSITE" id="PS50928"/>
    </source>
</evidence>
<dbReference type="AlphaFoldDB" id="A0A1N6GJT5"/>
<keyword evidence="6 7" id="KW-0472">Membrane</keyword>
<reference evidence="10" key="1">
    <citation type="submission" date="2016-11" db="EMBL/GenBank/DDBJ databases">
        <authorList>
            <person name="Varghese N."/>
            <person name="Submissions S."/>
        </authorList>
    </citation>
    <scope>NUCLEOTIDE SEQUENCE [LARGE SCALE GENOMIC DNA]</scope>
    <source>
        <strain evidence="10">DSM 8595</strain>
    </source>
</reference>
<comment type="subcellular location">
    <subcellularLocation>
        <location evidence="1 7">Cell membrane</location>
        <topology evidence="1 7">Multi-pass membrane protein</topology>
    </subcellularLocation>
</comment>
<name>A0A1N6GJT5_9MICO</name>
<dbReference type="CDD" id="cd06261">
    <property type="entry name" value="TM_PBP2"/>
    <property type="match status" value="1"/>
</dbReference>
<keyword evidence="10" id="KW-1185">Reference proteome</keyword>
<dbReference type="GO" id="GO:0005886">
    <property type="term" value="C:plasma membrane"/>
    <property type="evidence" value="ECO:0007669"/>
    <property type="project" value="UniProtKB-SubCell"/>
</dbReference>
<dbReference type="PANTHER" id="PTHR43227:SF8">
    <property type="entry name" value="DIACETYLCHITOBIOSE UPTAKE SYSTEM PERMEASE PROTEIN DASB"/>
    <property type="match status" value="1"/>
</dbReference>
<dbReference type="InterPro" id="IPR000515">
    <property type="entry name" value="MetI-like"/>
</dbReference>
<dbReference type="OrthoDB" id="3210259at2"/>
<feature type="transmembrane region" description="Helical" evidence="7">
    <location>
        <begin position="98"/>
        <end position="123"/>
    </location>
</feature>
<protein>
    <submittedName>
        <fullName evidence="9">Carbohydrate ABC transporter membrane protein 1, CUT1 family</fullName>
    </submittedName>
</protein>
<dbReference type="InterPro" id="IPR035906">
    <property type="entry name" value="MetI-like_sf"/>
</dbReference>
<keyword evidence="4 7" id="KW-0812">Transmembrane</keyword>
<feature type="transmembrane region" description="Helical" evidence="7">
    <location>
        <begin position="32"/>
        <end position="57"/>
    </location>
</feature>
<comment type="similarity">
    <text evidence="7">Belongs to the binding-protein-dependent transport system permease family.</text>
</comment>
<keyword evidence="3" id="KW-1003">Cell membrane</keyword>
<dbReference type="Pfam" id="PF00528">
    <property type="entry name" value="BPD_transp_1"/>
    <property type="match status" value="1"/>
</dbReference>
<dbReference type="SUPFAM" id="SSF161098">
    <property type="entry name" value="MetI-like"/>
    <property type="match status" value="1"/>
</dbReference>
<evidence type="ECO:0000256" key="4">
    <source>
        <dbReference type="ARBA" id="ARBA00022692"/>
    </source>
</evidence>
<feature type="transmembrane region" description="Helical" evidence="7">
    <location>
        <begin position="135"/>
        <end position="155"/>
    </location>
</feature>
<keyword evidence="5 7" id="KW-1133">Transmembrane helix</keyword>
<feature type="transmembrane region" description="Helical" evidence="7">
    <location>
        <begin position="179"/>
        <end position="201"/>
    </location>
</feature>
<evidence type="ECO:0000313" key="10">
    <source>
        <dbReference type="Proteomes" id="UP000184699"/>
    </source>
</evidence>
<dbReference type="InterPro" id="IPR050809">
    <property type="entry name" value="UgpAE/MalFG_permease"/>
</dbReference>
<dbReference type="Gene3D" id="1.10.3720.10">
    <property type="entry name" value="MetI-like"/>
    <property type="match status" value="1"/>
</dbReference>
<evidence type="ECO:0000256" key="6">
    <source>
        <dbReference type="ARBA" id="ARBA00023136"/>
    </source>
</evidence>
<evidence type="ECO:0000256" key="3">
    <source>
        <dbReference type="ARBA" id="ARBA00022475"/>
    </source>
</evidence>
<sequence>MTTTTAVRTIASRPPRFRAVGRTTIRRSQRRAIWLLLLPFLVLFVFSFVVPLVYAVVESFFTEKRSGLGIGGERAFAGFVNYVNAIQKTDLLEGVGRVLVFGIVQVPLMLIVALALALAVDALKGNYPKFVRLSAFLPYAVPGVIAAILWAFLYLPGTSPFVAALASVGIDVDFLSSEVVLWSIANIVTWTWTGYNMLVIYSALTGIPQELYEAAAIDGAGAWRIAWSIKIPLVAPALVLTTFFSIVGTVQLYAEPTVLKSYSSAITSGYTPNMAVQDVAFGLNNYGVAAAMAVLLAIGTFVLSFGFLRLANVITARRAAA</sequence>
<evidence type="ECO:0000256" key="5">
    <source>
        <dbReference type="ARBA" id="ARBA00022989"/>
    </source>
</evidence>
<feature type="domain" description="ABC transmembrane type-1" evidence="8">
    <location>
        <begin position="95"/>
        <end position="307"/>
    </location>
</feature>
<dbReference type="RefSeq" id="WP_084183973.1">
    <property type="nucleotide sequence ID" value="NZ_FSRJ01000003.1"/>
</dbReference>
<dbReference type="GO" id="GO:0055085">
    <property type="term" value="P:transmembrane transport"/>
    <property type="evidence" value="ECO:0007669"/>
    <property type="project" value="InterPro"/>
</dbReference>
<evidence type="ECO:0000256" key="2">
    <source>
        <dbReference type="ARBA" id="ARBA00022448"/>
    </source>
</evidence>
<evidence type="ECO:0000256" key="1">
    <source>
        <dbReference type="ARBA" id="ARBA00004651"/>
    </source>
</evidence>
<dbReference type="STRING" id="232089.SAMN05443544_2632"/>
<feature type="transmembrane region" description="Helical" evidence="7">
    <location>
        <begin position="286"/>
        <end position="308"/>
    </location>
</feature>
<accession>A0A1N6GJT5</accession>
<proteinExistence type="inferred from homology"/>
<dbReference type="EMBL" id="FSRJ01000003">
    <property type="protein sequence ID" value="SIO07652.1"/>
    <property type="molecule type" value="Genomic_DNA"/>
</dbReference>
<organism evidence="9 10">
    <name type="scientific">Agromyces cerinus subsp. cerinus</name>
    <dbReference type="NCBI Taxonomy" id="232089"/>
    <lineage>
        <taxon>Bacteria</taxon>
        <taxon>Bacillati</taxon>
        <taxon>Actinomycetota</taxon>
        <taxon>Actinomycetes</taxon>
        <taxon>Micrococcales</taxon>
        <taxon>Microbacteriaceae</taxon>
        <taxon>Agromyces</taxon>
    </lineage>
</organism>
<keyword evidence="2 7" id="KW-0813">Transport</keyword>
<evidence type="ECO:0000313" key="9">
    <source>
        <dbReference type="EMBL" id="SIO07652.1"/>
    </source>
</evidence>
<dbReference type="PANTHER" id="PTHR43227">
    <property type="entry name" value="BLL4140 PROTEIN"/>
    <property type="match status" value="1"/>
</dbReference>
<evidence type="ECO:0000256" key="7">
    <source>
        <dbReference type="RuleBase" id="RU363032"/>
    </source>
</evidence>
<gene>
    <name evidence="9" type="ORF">SAMN05443544_2632</name>
</gene>
<dbReference type="Proteomes" id="UP000184699">
    <property type="component" value="Unassembled WGS sequence"/>
</dbReference>
<feature type="transmembrane region" description="Helical" evidence="7">
    <location>
        <begin position="233"/>
        <end position="254"/>
    </location>
</feature>